<keyword evidence="8" id="KW-0732">Signal</keyword>
<reference evidence="9" key="1">
    <citation type="journal article" date="2023" name="Insect Mol. Biol.">
        <title>Genome sequencing provides insights into the evolution of gene families encoding plant cell wall-degrading enzymes in longhorned beetles.</title>
        <authorList>
            <person name="Shin N.R."/>
            <person name="Okamura Y."/>
            <person name="Kirsch R."/>
            <person name="Pauchet Y."/>
        </authorList>
    </citation>
    <scope>NUCLEOTIDE SEQUENCE</scope>
    <source>
        <strain evidence="9">RBIC_L_NR</strain>
    </source>
</reference>
<accession>A0AAV8WN29</accession>
<dbReference type="Proteomes" id="UP001162156">
    <property type="component" value="Unassembled WGS sequence"/>
</dbReference>
<comment type="caution">
    <text evidence="9">The sequence shown here is derived from an EMBL/GenBank/DDBJ whole genome shotgun (WGS) entry which is preliminary data.</text>
</comment>
<evidence type="ECO:0000256" key="7">
    <source>
        <dbReference type="ARBA" id="ARBA00023224"/>
    </source>
</evidence>
<keyword evidence="4" id="KW-1133">Transmembrane helix</keyword>
<feature type="chain" id="PRO_5043798853" evidence="8">
    <location>
        <begin position="28"/>
        <end position="240"/>
    </location>
</feature>
<keyword evidence="4" id="KW-0472">Membrane</keyword>
<evidence type="ECO:0000256" key="8">
    <source>
        <dbReference type="SAM" id="SignalP"/>
    </source>
</evidence>
<keyword evidence="6" id="KW-0675">Receptor</keyword>
<comment type="similarity">
    <text evidence="2">Belongs to the G-protein coupled receptor 2 family. Mth subfamily.</text>
</comment>
<dbReference type="SUPFAM" id="SSF63877">
    <property type="entry name" value="Methuselah ectodomain"/>
    <property type="match status" value="1"/>
</dbReference>
<dbReference type="AlphaFoldDB" id="A0AAV8WN29"/>
<evidence type="ECO:0000256" key="1">
    <source>
        <dbReference type="ARBA" id="ARBA00004127"/>
    </source>
</evidence>
<feature type="signal peptide" evidence="8">
    <location>
        <begin position="1"/>
        <end position="27"/>
    </location>
</feature>
<evidence type="ECO:0000313" key="9">
    <source>
        <dbReference type="EMBL" id="KAJ8927552.1"/>
    </source>
</evidence>
<keyword evidence="7" id="KW-0807">Transducer</keyword>
<evidence type="ECO:0000256" key="6">
    <source>
        <dbReference type="ARBA" id="ARBA00023170"/>
    </source>
</evidence>
<keyword evidence="3" id="KW-0812">Transmembrane</keyword>
<sequence>MYNNKTLIMYYLLSVLTCLLIDKAILSHAFTYQKCCKSRDYLQIINNTYLCTENITKRLGILTNETNFLERYSEGECMDITSTDFSNFQVSGGKVVGESLINEKYFPKCCPLNYFYNSVLHACEEKENMTHGYIREIFVKVGLPSCKLIVDYDISETINLYSGIIDVRRNSDYCIDENEKGAYTMRECQENIEVCDYKKCIKKCCPDGKSFVNGANCVDTYTTGLNLTFSTLIENPSGMF</sequence>
<proteinExistence type="inferred from homology"/>
<evidence type="ECO:0000256" key="2">
    <source>
        <dbReference type="ARBA" id="ARBA00008979"/>
    </source>
</evidence>
<name>A0AAV8WN29_9CUCU</name>
<gene>
    <name evidence="9" type="ORF">NQ314_019966</name>
</gene>
<dbReference type="InterPro" id="IPR036272">
    <property type="entry name" value="Methuselah_N_sf"/>
</dbReference>
<evidence type="ECO:0000256" key="4">
    <source>
        <dbReference type="ARBA" id="ARBA00022989"/>
    </source>
</evidence>
<protein>
    <submittedName>
        <fullName evidence="9">Uncharacterized protein</fullName>
    </submittedName>
</protein>
<evidence type="ECO:0000313" key="10">
    <source>
        <dbReference type="Proteomes" id="UP001162156"/>
    </source>
</evidence>
<evidence type="ECO:0000256" key="3">
    <source>
        <dbReference type="ARBA" id="ARBA00022692"/>
    </source>
</evidence>
<dbReference type="EMBL" id="JANEYF010005601">
    <property type="protein sequence ID" value="KAJ8927552.1"/>
    <property type="molecule type" value="Genomic_DNA"/>
</dbReference>
<evidence type="ECO:0000256" key="5">
    <source>
        <dbReference type="ARBA" id="ARBA00023040"/>
    </source>
</evidence>
<dbReference type="GO" id="GO:0012505">
    <property type="term" value="C:endomembrane system"/>
    <property type="evidence" value="ECO:0007669"/>
    <property type="project" value="UniProtKB-SubCell"/>
</dbReference>
<dbReference type="GO" id="GO:0004930">
    <property type="term" value="F:G protein-coupled receptor activity"/>
    <property type="evidence" value="ECO:0007669"/>
    <property type="project" value="UniProtKB-KW"/>
</dbReference>
<comment type="subcellular location">
    <subcellularLocation>
        <location evidence="1">Endomembrane system</location>
        <topology evidence="1">Multi-pass membrane protein</topology>
    </subcellularLocation>
</comment>
<keyword evidence="10" id="KW-1185">Reference proteome</keyword>
<keyword evidence="5" id="KW-0297">G-protein coupled receptor</keyword>
<organism evidence="9 10">
    <name type="scientific">Rhamnusium bicolor</name>
    <dbReference type="NCBI Taxonomy" id="1586634"/>
    <lineage>
        <taxon>Eukaryota</taxon>
        <taxon>Metazoa</taxon>
        <taxon>Ecdysozoa</taxon>
        <taxon>Arthropoda</taxon>
        <taxon>Hexapoda</taxon>
        <taxon>Insecta</taxon>
        <taxon>Pterygota</taxon>
        <taxon>Neoptera</taxon>
        <taxon>Endopterygota</taxon>
        <taxon>Coleoptera</taxon>
        <taxon>Polyphaga</taxon>
        <taxon>Cucujiformia</taxon>
        <taxon>Chrysomeloidea</taxon>
        <taxon>Cerambycidae</taxon>
        <taxon>Lepturinae</taxon>
        <taxon>Rhagiini</taxon>
        <taxon>Rhamnusium</taxon>
    </lineage>
</organism>